<dbReference type="RefSeq" id="WP_183278208.1">
    <property type="nucleotide sequence ID" value="NZ_BLZR01000001.1"/>
</dbReference>
<dbReference type="Proteomes" id="UP000580568">
    <property type="component" value="Unassembled WGS sequence"/>
</dbReference>
<keyword evidence="3" id="KW-1185">Reference proteome</keyword>
<name>A0A6V8SHU8_9CLOT</name>
<sequence>MKRLSKMQKIILCYLVLAILFLLEGDSNNTKDIFIERIFKPIRGNSWTFHYAGLILIVGIYFCLKQLNEIKEKALIKTALRRSIVTIVLISIFPAMWSYCIQFYKGSFKDLNSIYLNREKTSVNFNGNNDKLNVNGSIEIINCSNDIQKFYIKVKTPSLVKEDINEEYITLKNEFIVHPKEEKKLFVSEELGFDKEAKYSGYSTKAFEYILFNDKQEVVFKGISNINSLDD</sequence>
<keyword evidence="1" id="KW-0472">Membrane</keyword>
<accession>A0A6V8SHU8</accession>
<keyword evidence="1" id="KW-1133">Transmembrane helix</keyword>
<evidence type="ECO:0000313" key="3">
    <source>
        <dbReference type="Proteomes" id="UP000580568"/>
    </source>
</evidence>
<organism evidence="2 3">
    <name type="scientific">Clostridium fungisolvens</name>
    <dbReference type="NCBI Taxonomy" id="1604897"/>
    <lineage>
        <taxon>Bacteria</taxon>
        <taxon>Bacillati</taxon>
        <taxon>Bacillota</taxon>
        <taxon>Clostridia</taxon>
        <taxon>Eubacteriales</taxon>
        <taxon>Clostridiaceae</taxon>
        <taxon>Clostridium</taxon>
    </lineage>
</organism>
<feature type="transmembrane region" description="Helical" evidence="1">
    <location>
        <begin position="79"/>
        <end position="99"/>
    </location>
</feature>
<comment type="caution">
    <text evidence="2">The sequence shown here is derived from an EMBL/GenBank/DDBJ whole genome shotgun (WGS) entry which is preliminary data.</text>
</comment>
<gene>
    <name evidence="2" type="ORF">bsdtw1_02905</name>
</gene>
<feature type="transmembrane region" description="Helical" evidence="1">
    <location>
        <begin position="49"/>
        <end position="67"/>
    </location>
</feature>
<dbReference type="EMBL" id="BLZR01000001">
    <property type="protein sequence ID" value="GFP76799.1"/>
    <property type="molecule type" value="Genomic_DNA"/>
</dbReference>
<reference evidence="2 3" key="1">
    <citation type="submission" date="2020-07" db="EMBL/GenBank/DDBJ databases">
        <title>A new beta-1,3-glucan-decomposing anaerobic bacterium isolated from anoxic soil subjected to biological soil disinfestation.</title>
        <authorList>
            <person name="Ueki A."/>
            <person name="Tonouchi A."/>
        </authorList>
    </citation>
    <scope>NUCLEOTIDE SEQUENCE [LARGE SCALE GENOMIC DNA]</scope>
    <source>
        <strain evidence="2 3">TW1</strain>
    </source>
</reference>
<evidence type="ECO:0000313" key="2">
    <source>
        <dbReference type="EMBL" id="GFP76799.1"/>
    </source>
</evidence>
<protein>
    <submittedName>
        <fullName evidence="2">Uncharacterized protein</fullName>
    </submittedName>
</protein>
<proteinExistence type="predicted"/>
<keyword evidence="1" id="KW-0812">Transmembrane</keyword>
<evidence type="ECO:0000256" key="1">
    <source>
        <dbReference type="SAM" id="Phobius"/>
    </source>
</evidence>
<dbReference type="AlphaFoldDB" id="A0A6V8SHU8"/>